<evidence type="ECO:0000256" key="7">
    <source>
        <dbReference type="ARBA" id="ARBA00022840"/>
    </source>
</evidence>
<keyword evidence="5" id="KW-0479">Metal-binding</keyword>
<proteinExistence type="inferred from homology"/>
<dbReference type="CDD" id="cd00093">
    <property type="entry name" value="HTH_XRE"/>
    <property type="match status" value="1"/>
</dbReference>
<dbReference type="InterPro" id="IPR010982">
    <property type="entry name" value="Lambda_DNA-bd_dom_sf"/>
</dbReference>
<comment type="similarity">
    <text evidence="9">Belongs to the MntA antitoxin family.</text>
</comment>
<accession>A0ABV8VSG3</accession>
<dbReference type="SMART" id="SM00530">
    <property type="entry name" value="HTH_XRE"/>
    <property type="match status" value="1"/>
</dbReference>
<keyword evidence="4" id="KW-0548">Nucleotidyltransferase</keyword>
<evidence type="ECO:0000259" key="11">
    <source>
        <dbReference type="PROSITE" id="PS50943"/>
    </source>
</evidence>
<dbReference type="CDD" id="cd05403">
    <property type="entry name" value="NT_KNTase_like"/>
    <property type="match status" value="1"/>
</dbReference>
<evidence type="ECO:0000256" key="5">
    <source>
        <dbReference type="ARBA" id="ARBA00022723"/>
    </source>
</evidence>
<dbReference type="Proteomes" id="UP001595844">
    <property type="component" value="Unassembled WGS sequence"/>
</dbReference>
<dbReference type="PROSITE" id="PS50943">
    <property type="entry name" value="HTH_CROC1"/>
    <property type="match status" value="1"/>
</dbReference>
<dbReference type="InterPro" id="IPR001387">
    <property type="entry name" value="Cro/C1-type_HTH"/>
</dbReference>
<feature type="region of interest" description="Disordered" evidence="10">
    <location>
        <begin position="1"/>
        <end position="23"/>
    </location>
</feature>
<dbReference type="Pfam" id="PF01909">
    <property type="entry name" value="NTP_transf_2"/>
    <property type="match status" value="1"/>
</dbReference>
<keyword evidence="6" id="KW-0547">Nucleotide-binding</keyword>
<gene>
    <name evidence="12" type="ORF">ACFO5K_24925</name>
</gene>
<dbReference type="RefSeq" id="WP_378567823.1">
    <property type="nucleotide sequence ID" value="NZ_JBHSDL010000030.1"/>
</dbReference>
<evidence type="ECO:0000256" key="3">
    <source>
        <dbReference type="ARBA" id="ARBA00022679"/>
    </source>
</evidence>
<protein>
    <submittedName>
        <fullName evidence="12">Nucleotidyltransferase domain-containing protein</fullName>
    </submittedName>
</protein>
<dbReference type="Gene3D" id="1.10.260.40">
    <property type="entry name" value="lambda repressor-like DNA-binding domains"/>
    <property type="match status" value="1"/>
</dbReference>
<dbReference type="InterPro" id="IPR002934">
    <property type="entry name" value="Polymerase_NTP_transf_dom"/>
</dbReference>
<feature type="domain" description="HTH cro/C1-type" evidence="11">
    <location>
        <begin position="16"/>
        <end position="71"/>
    </location>
</feature>
<comment type="caution">
    <text evidence="12">The sequence shown here is derived from an EMBL/GenBank/DDBJ whole genome shotgun (WGS) entry which is preliminary data.</text>
</comment>
<keyword evidence="2" id="KW-1277">Toxin-antitoxin system</keyword>
<keyword evidence="8" id="KW-0460">Magnesium</keyword>
<comment type="cofactor">
    <cofactor evidence="1">
        <name>Mg(2+)</name>
        <dbReference type="ChEBI" id="CHEBI:18420"/>
    </cofactor>
</comment>
<evidence type="ECO:0000256" key="8">
    <source>
        <dbReference type="ARBA" id="ARBA00022842"/>
    </source>
</evidence>
<sequence>MDEALGAPRSAAGRLVHDARHRRRLSQRELAKRAGVAQSTVATIEAGRRQPSFAMVEQLLAAAGFRLSTTLMNAVRPSLLLAENQAEFAAVLARYPIANVWLFGSVASGDDRPDSDLDLLVELMPDASIIDILELDEELAQVLGCPVDVVTTTDLESNELLRRGVDRGPKLHAFAA</sequence>
<keyword evidence="3" id="KW-0808">Transferase</keyword>
<evidence type="ECO:0000256" key="6">
    <source>
        <dbReference type="ARBA" id="ARBA00022741"/>
    </source>
</evidence>
<dbReference type="Pfam" id="PF13560">
    <property type="entry name" value="HTH_31"/>
    <property type="match status" value="1"/>
</dbReference>
<name>A0ABV8VSG3_9NOCA</name>
<keyword evidence="7" id="KW-0067">ATP-binding</keyword>
<dbReference type="SUPFAM" id="SSF81301">
    <property type="entry name" value="Nucleotidyltransferase"/>
    <property type="match status" value="1"/>
</dbReference>
<dbReference type="PANTHER" id="PTHR33571:SF12">
    <property type="entry name" value="BSL3053 PROTEIN"/>
    <property type="match status" value="1"/>
</dbReference>
<evidence type="ECO:0000256" key="4">
    <source>
        <dbReference type="ARBA" id="ARBA00022695"/>
    </source>
</evidence>
<evidence type="ECO:0000256" key="9">
    <source>
        <dbReference type="ARBA" id="ARBA00038276"/>
    </source>
</evidence>
<dbReference type="PANTHER" id="PTHR33571">
    <property type="entry name" value="SSL8005 PROTEIN"/>
    <property type="match status" value="1"/>
</dbReference>
<evidence type="ECO:0000313" key="12">
    <source>
        <dbReference type="EMBL" id="MFC4377330.1"/>
    </source>
</evidence>
<dbReference type="InterPro" id="IPR043519">
    <property type="entry name" value="NT_sf"/>
</dbReference>
<evidence type="ECO:0000256" key="1">
    <source>
        <dbReference type="ARBA" id="ARBA00001946"/>
    </source>
</evidence>
<dbReference type="SUPFAM" id="SSF47413">
    <property type="entry name" value="lambda repressor-like DNA-binding domains"/>
    <property type="match status" value="1"/>
</dbReference>
<reference evidence="13" key="1">
    <citation type="journal article" date="2019" name="Int. J. Syst. Evol. Microbiol.">
        <title>The Global Catalogue of Microorganisms (GCM) 10K type strain sequencing project: providing services to taxonomists for standard genome sequencing and annotation.</title>
        <authorList>
            <consortium name="The Broad Institute Genomics Platform"/>
            <consortium name="The Broad Institute Genome Sequencing Center for Infectious Disease"/>
            <person name="Wu L."/>
            <person name="Ma J."/>
        </authorList>
    </citation>
    <scope>NUCLEOTIDE SEQUENCE [LARGE SCALE GENOMIC DNA]</scope>
    <source>
        <strain evidence="13">IBRC-M 10490</strain>
    </source>
</reference>
<dbReference type="Gene3D" id="3.30.460.10">
    <property type="entry name" value="Beta Polymerase, domain 2"/>
    <property type="match status" value="1"/>
</dbReference>
<keyword evidence="13" id="KW-1185">Reference proteome</keyword>
<dbReference type="InterPro" id="IPR052038">
    <property type="entry name" value="Type-VII_TA_antitoxin"/>
</dbReference>
<evidence type="ECO:0000256" key="2">
    <source>
        <dbReference type="ARBA" id="ARBA00022649"/>
    </source>
</evidence>
<organism evidence="12 13">
    <name type="scientific">Nocardia halotolerans</name>
    <dbReference type="NCBI Taxonomy" id="1755878"/>
    <lineage>
        <taxon>Bacteria</taxon>
        <taxon>Bacillati</taxon>
        <taxon>Actinomycetota</taxon>
        <taxon>Actinomycetes</taxon>
        <taxon>Mycobacteriales</taxon>
        <taxon>Nocardiaceae</taxon>
        <taxon>Nocardia</taxon>
    </lineage>
</organism>
<evidence type="ECO:0000313" key="13">
    <source>
        <dbReference type="Proteomes" id="UP001595844"/>
    </source>
</evidence>
<evidence type="ECO:0000256" key="10">
    <source>
        <dbReference type="SAM" id="MobiDB-lite"/>
    </source>
</evidence>
<dbReference type="EMBL" id="JBHSDL010000030">
    <property type="protein sequence ID" value="MFC4377330.1"/>
    <property type="molecule type" value="Genomic_DNA"/>
</dbReference>